<dbReference type="AlphaFoldDB" id="X1JKU6"/>
<keyword evidence="2" id="KW-0813">Transport</keyword>
<dbReference type="InterPro" id="IPR027417">
    <property type="entry name" value="P-loop_NTPase"/>
</dbReference>
<organism evidence="6">
    <name type="scientific">marine sediment metagenome</name>
    <dbReference type="NCBI Taxonomy" id="412755"/>
    <lineage>
        <taxon>unclassified sequences</taxon>
        <taxon>metagenomes</taxon>
        <taxon>ecological metagenomes</taxon>
    </lineage>
</organism>
<sequence>VLADKLSGGMKRRLNICMALIHDPEILVLDEPEAGLDPQSRVLVRDFIISLKRDKTIILTTHNMDEADRLSDRVAIIDHGRLLSLNTPSWLKKSIGEGDIVEIILETDKTTK</sequence>
<dbReference type="InterPro" id="IPR003959">
    <property type="entry name" value="ATPase_AAA_core"/>
</dbReference>
<dbReference type="SUPFAM" id="SSF52540">
    <property type="entry name" value="P-loop containing nucleoside triphosphate hydrolases"/>
    <property type="match status" value="1"/>
</dbReference>
<feature type="domain" description="ATPase AAA-type core" evidence="5">
    <location>
        <begin position="3"/>
        <end position="64"/>
    </location>
</feature>
<keyword evidence="3" id="KW-0547">Nucleotide-binding</keyword>
<accession>X1JKU6</accession>
<name>X1JKU6_9ZZZZ</name>
<keyword evidence="4" id="KW-0067">ATP-binding</keyword>
<evidence type="ECO:0000256" key="4">
    <source>
        <dbReference type="ARBA" id="ARBA00022840"/>
    </source>
</evidence>
<dbReference type="GO" id="GO:0005524">
    <property type="term" value="F:ATP binding"/>
    <property type="evidence" value="ECO:0007669"/>
    <property type="project" value="UniProtKB-KW"/>
</dbReference>
<dbReference type="PANTHER" id="PTHR42711">
    <property type="entry name" value="ABC TRANSPORTER ATP-BINDING PROTEIN"/>
    <property type="match status" value="1"/>
</dbReference>
<evidence type="ECO:0000259" key="5">
    <source>
        <dbReference type="Pfam" id="PF13304"/>
    </source>
</evidence>
<dbReference type="PANTHER" id="PTHR42711:SF5">
    <property type="entry name" value="ABC TRANSPORTER ATP-BINDING PROTEIN NATA"/>
    <property type="match status" value="1"/>
</dbReference>
<gene>
    <name evidence="6" type="ORF">S03H2_70546</name>
</gene>
<reference evidence="6" key="1">
    <citation type="journal article" date="2014" name="Front. Microbiol.">
        <title>High frequency of phylogenetically diverse reductive dehalogenase-homologous genes in deep subseafloor sedimentary metagenomes.</title>
        <authorList>
            <person name="Kawai M."/>
            <person name="Futagami T."/>
            <person name="Toyoda A."/>
            <person name="Takaki Y."/>
            <person name="Nishi S."/>
            <person name="Hori S."/>
            <person name="Arai W."/>
            <person name="Tsubouchi T."/>
            <person name="Morono Y."/>
            <person name="Uchiyama I."/>
            <person name="Ito T."/>
            <person name="Fujiyama A."/>
            <person name="Inagaki F."/>
            <person name="Takami H."/>
        </authorList>
    </citation>
    <scope>NUCLEOTIDE SEQUENCE</scope>
    <source>
        <strain evidence="6">Expedition CK06-06</strain>
    </source>
</reference>
<evidence type="ECO:0000313" key="6">
    <source>
        <dbReference type="EMBL" id="GAH94697.1"/>
    </source>
</evidence>
<dbReference type="InterPro" id="IPR050763">
    <property type="entry name" value="ABC_transporter_ATP-binding"/>
</dbReference>
<comment type="similarity">
    <text evidence="1">Belongs to the ABC transporter superfamily.</text>
</comment>
<dbReference type="GO" id="GO:0016887">
    <property type="term" value="F:ATP hydrolysis activity"/>
    <property type="evidence" value="ECO:0007669"/>
    <property type="project" value="InterPro"/>
</dbReference>
<dbReference type="Gene3D" id="3.40.50.300">
    <property type="entry name" value="P-loop containing nucleotide triphosphate hydrolases"/>
    <property type="match status" value="1"/>
</dbReference>
<feature type="non-terminal residue" evidence="6">
    <location>
        <position position="1"/>
    </location>
</feature>
<evidence type="ECO:0000256" key="1">
    <source>
        <dbReference type="ARBA" id="ARBA00005417"/>
    </source>
</evidence>
<proteinExistence type="inferred from homology"/>
<evidence type="ECO:0000256" key="2">
    <source>
        <dbReference type="ARBA" id="ARBA00022448"/>
    </source>
</evidence>
<dbReference type="EMBL" id="BARU01046914">
    <property type="protein sequence ID" value="GAH94697.1"/>
    <property type="molecule type" value="Genomic_DNA"/>
</dbReference>
<comment type="caution">
    <text evidence="6">The sequence shown here is derived from an EMBL/GenBank/DDBJ whole genome shotgun (WGS) entry which is preliminary data.</text>
</comment>
<protein>
    <recommendedName>
        <fullName evidence="5">ATPase AAA-type core domain-containing protein</fullName>
    </recommendedName>
</protein>
<evidence type="ECO:0000256" key="3">
    <source>
        <dbReference type="ARBA" id="ARBA00022741"/>
    </source>
</evidence>
<dbReference type="Pfam" id="PF13304">
    <property type="entry name" value="AAA_21"/>
    <property type="match status" value="1"/>
</dbReference>